<comment type="caution">
    <text evidence="8">The sequence shown here is derived from an EMBL/GenBank/DDBJ whole genome shotgun (WGS) entry which is preliminary data.</text>
</comment>
<dbReference type="Proteomes" id="UP001597511">
    <property type="component" value="Unassembled WGS sequence"/>
</dbReference>
<keyword evidence="2" id="KW-1003">Cell membrane</keyword>
<evidence type="ECO:0000256" key="1">
    <source>
        <dbReference type="ARBA" id="ARBA00004533"/>
    </source>
</evidence>
<proteinExistence type="predicted"/>
<evidence type="ECO:0000256" key="2">
    <source>
        <dbReference type="ARBA" id="ARBA00022475"/>
    </source>
</evidence>
<keyword evidence="7" id="KW-0812">Transmembrane</keyword>
<dbReference type="EMBL" id="JBHUOZ010000001">
    <property type="protein sequence ID" value="MFD2918630.1"/>
    <property type="molecule type" value="Genomic_DNA"/>
</dbReference>
<dbReference type="RefSeq" id="WP_386095014.1">
    <property type="nucleotide sequence ID" value="NZ_JBHUOZ010000001.1"/>
</dbReference>
<dbReference type="GO" id="GO:0016746">
    <property type="term" value="F:acyltransferase activity"/>
    <property type="evidence" value="ECO:0007669"/>
    <property type="project" value="UniProtKB-KW"/>
</dbReference>
<evidence type="ECO:0000256" key="4">
    <source>
        <dbReference type="ARBA" id="ARBA00022679"/>
    </source>
</evidence>
<keyword evidence="6 8" id="KW-0012">Acyltransferase</keyword>
<dbReference type="PANTHER" id="PTHR30606:SF10">
    <property type="entry name" value="PHOSPHATIDYLINOSITOL MANNOSIDE ACYLTRANSFERASE"/>
    <property type="match status" value="1"/>
</dbReference>
<evidence type="ECO:0000256" key="5">
    <source>
        <dbReference type="ARBA" id="ARBA00023136"/>
    </source>
</evidence>
<evidence type="ECO:0000313" key="9">
    <source>
        <dbReference type="Proteomes" id="UP001597511"/>
    </source>
</evidence>
<name>A0ABW6A032_9BACT</name>
<dbReference type="Pfam" id="PF03279">
    <property type="entry name" value="Lip_A_acyltrans"/>
    <property type="match status" value="1"/>
</dbReference>
<evidence type="ECO:0000256" key="6">
    <source>
        <dbReference type="ARBA" id="ARBA00023315"/>
    </source>
</evidence>
<organism evidence="8 9">
    <name type="scientific">Terrimonas rubra</name>
    <dbReference type="NCBI Taxonomy" id="1035890"/>
    <lineage>
        <taxon>Bacteria</taxon>
        <taxon>Pseudomonadati</taxon>
        <taxon>Bacteroidota</taxon>
        <taxon>Chitinophagia</taxon>
        <taxon>Chitinophagales</taxon>
        <taxon>Chitinophagaceae</taxon>
        <taxon>Terrimonas</taxon>
    </lineage>
</organism>
<accession>A0ABW6A032</accession>
<gene>
    <name evidence="8" type="ORF">ACFS6H_02840</name>
</gene>
<reference evidence="9" key="1">
    <citation type="journal article" date="2019" name="Int. J. Syst. Evol. Microbiol.">
        <title>The Global Catalogue of Microorganisms (GCM) 10K type strain sequencing project: providing services to taxonomists for standard genome sequencing and annotation.</title>
        <authorList>
            <consortium name="The Broad Institute Genomics Platform"/>
            <consortium name="The Broad Institute Genome Sequencing Center for Infectious Disease"/>
            <person name="Wu L."/>
            <person name="Ma J."/>
        </authorList>
    </citation>
    <scope>NUCLEOTIDE SEQUENCE [LARGE SCALE GENOMIC DNA]</scope>
    <source>
        <strain evidence="9">KCTC 23299</strain>
    </source>
</reference>
<comment type="subcellular location">
    <subcellularLocation>
        <location evidence="1">Cell inner membrane</location>
    </subcellularLocation>
</comment>
<dbReference type="CDD" id="cd07984">
    <property type="entry name" value="LPLAT_LABLAT-like"/>
    <property type="match status" value="1"/>
</dbReference>
<feature type="transmembrane region" description="Helical" evidence="7">
    <location>
        <begin position="33"/>
        <end position="57"/>
    </location>
</feature>
<evidence type="ECO:0000313" key="8">
    <source>
        <dbReference type="EMBL" id="MFD2918630.1"/>
    </source>
</evidence>
<keyword evidence="4" id="KW-0808">Transferase</keyword>
<keyword evidence="5 7" id="KW-0472">Membrane</keyword>
<protein>
    <submittedName>
        <fullName evidence="8">Lipid A biosynthesis acyltransferase</fullName>
    </submittedName>
</protein>
<keyword evidence="3" id="KW-0997">Cell inner membrane</keyword>
<dbReference type="InterPro" id="IPR004960">
    <property type="entry name" value="LipA_acyltrans"/>
</dbReference>
<keyword evidence="7" id="KW-1133">Transmembrane helix</keyword>
<dbReference type="PANTHER" id="PTHR30606">
    <property type="entry name" value="LIPID A BIOSYNTHESIS LAUROYL ACYLTRANSFERASE"/>
    <property type="match status" value="1"/>
</dbReference>
<evidence type="ECO:0000256" key="3">
    <source>
        <dbReference type="ARBA" id="ARBA00022519"/>
    </source>
</evidence>
<evidence type="ECO:0000256" key="7">
    <source>
        <dbReference type="SAM" id="Phobius"/>
    </source>
</evidence>
<sequence length="296" mass="34053">MSQTWQGKSKGTRLGYRIFVGILRKAGVQPAYFLLRFVAGYYFLFSWRSSGHIWYYLRQRLGFSFLKSLRLLYRNYYQFGQTIIDRIVMMSGIPNRFTFNFDGEEHLHQMAAAGKGGLLLSAHVGNWEIAGHLLKRINTPINIVMYDGEYEKIKDYLSGVTGQRNAQIIVIKNDLSHIYQINEALEKNEFVCMHADRFVAGNKSISIPFLGAEAPFPAGPFVLSSRLQVPVSFVFALKETGTHYHFFATPPQTYYTLPKNESVQTMLGDFASAMEEKVKAYPAQWYNYYAFWTEKS</sequence>
<keyword evidence="9" id="KW-1185">Reference proteome</keyword>